<accession>A0AAW5E2F7</accession>
<dbReference type="AlphaFoldDB" id="A0AAW5E2F7"/>
<gene>
    <name evidence="2" type="ORF">MJG50_15800</name>
</gene>
<dbReference type="EMBL" id="JAKTTI010000028">
    <property type="protein sequence ID" value="MCH1626798.1"/>
    <property type="molecule type" value="Genomic_DNA"/>
</dbReference>
<evidence type="ECO:0000313" key="3">
    <source>
        <dbReference type="Proteomes" id="UP001431131"/>
    </source>
</evidence>
<protein>
    <submittedName>
        <fullName evidence="2">Uncharacterized protein</fullName>
    </submittedName>
</protein>
<name>A0AAW5E2F7_9BACI</name>
<organism evidence="2 3">
    <name type="scientific">Fredinandcohnia quinoae</name>
    <dbReference type="NCBI Taxonomy" id="2918902"/>
    <lineage>
        <taxon>Bacteria</taxon>
        <taxon>Bacillati</taxon>
        <taxon>Bacillota</taxon>
        <taxon>Bacilli</taxon>
        <taxon>Bacillales</taxon>
        <taxon>Bacillaceae</taxon>
        <taxon>Fredinandcohnia</taxon>
    </lineage>
</organism>
<keyword evidence="3" id="KW-1185">Reference proteome</keyword>
<proteinExistence type="predicted"/>
<comment type="caution">
    <text evidence="2">The sequence shown here is derived from an EMBL/GenBank/DDBJ whole genome shotgun (WGS) entry which is preliminary data.</text>
</comment>
<feature type="chain" id="PRO_5044014561" evidence="1">
    <location>
        <begin position="23"/>
        <end position="284"/>
    </location>
</feature>
<keyword evidence="1" id="KW-0732">Signal</keyword>
<evidence type="ECO:0000313" key="2">
    <source>
        <dbReference type="EMBL" id="MCH1626798.1"/>
    </source>
</evidence>
<dbReference type="Proteomes" id="UP001431131">
    <property type="component" value="Unassembled WGS sequence"/>
</dbReference>
<evidence type="ECO:0000256" key="1">
    <source>
        <dbReference type="SAM" id="SignalP"/>
    </source>
</evidence>
<sequence length="284" mass="32786">MIRKSLVLLAICLFMFVDHIKADDLNFQEKESPISLKIGLLPWDIVNLRIPKYSYFTIIDVETGLRFRVQRRAGSSHADVQPVTNKDTKIMKKIYSGKWSWKRRAIIVQYEDQMIAASMNGMPHGAGALKNGFPGHFCVHFYGSTTHRANNPDHAHLLMQLKARGKLDNYLDKADPYQLIQIIIIALNQEDRTIINGTISKLENQKKFYKNTSKITSITIRNISYLPLEDINELVTLEVPVEVELYKKNIGKEIKQINFILSRGNVLDRWYINDQTLLKDLEIQ</sequence>
<reference evidence="2" key="1">
    <citation type="submission" date="2022-02" db="EMBL/GenBank/DDBJ databases">
        <title>Fredinandcohnia quinoae sp. nov. isolated from Chenopodium quinoa seeds.</title>
        <authorList>
            <person name="Saati-Santamaria Z."/>
            <person name="Flores-Felix J.D."/>
            <person name="Igual J.M."/>
            <person name="Velazquez E."/>
            <person name="Garcia-Fraile P."/>
            <person name="Martinez-Molina E."/>
        </authorList>
    </citation>
    <scope>NUCLEOTIDE SEQUENCE</scope>
    <source>
        <strain evidence="2">SECRCQ15</strain>
    </source>
</reference>
<feature type="signal peptide" evidence="1">
    <location>
        <begin position="1"/>
        <end position="22"/>
    </location>
</feature>
<dbReference type="RefSeq" id="WP_240256716.1">
    <property type="nucleotide sequence ID" value="NZ_JAKTTI010000028.1"/>
</dbReference>